<dbReference type="InterPro" id="IPR050595">
    <property type="entry name" value="Bact_response_regulator"/>
</dbReference>
<dbReference type="RefSeq" id="XP_040725094.1">
    <property type="nucleotide sequence ID" value="XM_040870536.1"/>
</dbReference>
<dbReference type="PANTHER" id="PTHR44591">
    <property type="entry name" value="STRESS RESPONSE REGULATOR PROTEIN 1"/>
    <property type="match status" value="1"/>
</dbReference>
<dbReference type="AlphaFoldDB" id="A0A1Y2FDG4"/>
<dbReference type="SUPFAM" id="SSF52172">
    <property type="entry name" value="CheY-like"/>
    <property type="match status" value="1"/>
</dbReference>
<gene>
    <name evidence="7" type="ORF">BCR37DRAFT_387452</name>
</gene>
<keyword evidence="8" id="KW-1185">Reference proteome</keyword>
<dbReference type="SMART" id="SM00448">
    <property type="entry name" value="REC"/>
    <property type="match status" value="1"/>
</dbReference>
<dbReference type="PANTHER" id="PTHR44591:SF3">
    <property type="entry name" value="RESPONSE REGULATORY DOMAIN-CONTAINING PROTEIN"/>
    <property type="match status" value="1"/>
</dbReference>
<evidence type="ECO:0000256" key="3">
    <source>
        <dbReference type="ARBA" id="ARBA00040436"/>
    </source>
</evidence>
<evidence type="ECO:0000256" key="1">
    <source>
        <dbReference type="ARBA" id="ARBA00022553"/>
    </source>
</evidence>
<evidence type="ECO:0000256" key="4">
    <source>
        <dbReference type="PROSITE-ProRule" id="PRU00169"/>
    </source>
</evidence>
<feature type="modified residue" description="4-aspartylphosphate" evidence="4">
    <location>
        <position position="63"/>
    </location>
</feature>
<proteinExistence type="predicted"/>
<protein>
    <recommendedName>
        <fullName evidence="3">Stress response regulator protein 1</fullName>
    </recommendedName>
</protein>
<accession>A0A1Y2FDG4</accession>
<dbReference type="PROSITE" id="PS50110">
    <property type="entry name" value="RESPONSE_REGULATORY"/>
    <property type="match status" value="1"/>
</dbReference>
<dbReference type="EMBL" id="MCFI01000010">
    <property type="protein sequence ID" value="ORY81960.1"/>
    <property type="molecule type" value="Genomic_DNA"/>
</dbReference>
<comment type="function">
    <text evidence="2">Required for stress adaptation, morphogenesis and virulence.</text>
</comment>
<dbReference type="InterPro" id="IPR011006">
    <property type="entry name" value="CheY-like_superfamily"/>
</dbReference>
<evidence type="ECO:0000313" key="7">
    <source>
        <dbReference type="EMBL" id="ORY81960.1"/>
    </source>
</evidence>
<sequence>MQKQLRTLCVDDNAMNLRILDRTLRHHFPDLVDHDALLHAADGFQALAHYKQHAQQLDLVLLDIDMPGISGVQVAEQIRATPEGAALVIIACTTSDTPAARARYAAAGIDGCVCKPIDLRELDGALRLGIQLRRPDLRIVEETVRLEQEQPKDVQTLQSPYALRVRHFSLQEDALPTLRQVTLAKQQQQTGLPPHIGILLTGVPEEMQGIRTSACSRPPACPIGRRHSMCVEHPFKLSPVRVCIEPQARPRLCQMPSSASHPECAVPAMTDDSTASSPATSTTSETRYFMRPLTASTTSSQESLPLLDRTQSAAAAYSVVGQSTLDRFASAAKRRLPLRTRTPEILMQPAAQVAAK</sequence>
<feature type="compositionally biased region" description="Low complexity" evidence="5">
    <location>
        <begin position="270"/>
        <end position="284"/>
    </location>
</feature>
<organism evidence="7 8">
    <name type="scientific">Protomyces lactucae-debilis</name>
    <dbReference type="NCBI Taxonomy" id="2754530"/>
    <lineage>
        <taxon>Eukaryota</taxon>
        <taxon>Fungi</taxon>
        <taxon>Dikarya</taxon>
        <taxon>Ascomycota</taxon>
        <taxon>Taphrinomycotina</taxon>
        <taxon>Taphrinomycetes</taxon>
        <taxon>Taphrinales</taxon>
        <taxon>Protomycetaceae</taxon>
        <taxon>Protomyces</taxon>
    </lineage>
</organism>
<dbReference type="GO" id="GO:0000160">
    <property type="term" value="P:phosphorelay signal transduction system"/>
    <property type="evidence" value="ECO:0007669"/>
    <property type="project" value="InterPro"/>
</dbReference>
<feature type="domain" description="Response regulatory" evidence="6">
    <location>
        <begin position="6"/>
        <end position="130"/>
    </location>
</feature>
<dbReference type="OrthoDB" id="303614at2759"/>
<keyword evidence="1 4" id="KW-0597">Phosphoprotein</keyword>
<evidence type="ECO:0000256" key="2">
    <source>
        <dbReference type="ARBA" id="ARBA00037668"/>
    </source>
</evidence>
<evidence type="ECO:0000313" key="8">
    <source>
        <dbReference type="Proteomes" id="UP000193685"/>
    </source>
</evidence>
<dbReference type="Pfam" id="PF00072">
    <property type="entry name" value="Response_reg"/>
    <property type="match status" value="1"/>
</dbReference>
<comment type="caution">
    <text evidence="7">The sequence shown here is derived from an EMBL/GenBank/DDBJ whole genome shotgun (WGS) entry which is preliminary data.</text>
</comment>
<name>A0A1Y2FDG4_PROLT</name>
<dbReference type="Gene3D" id="3.40.50.2300">
    <property type="match status" value="1"/>
</dbReference>
<dbReference type="Proteomes" id="UP000193685">
    <property type="component" value="Unassembled WGS sequence"/>
</dbReference>
<dbReference type="InterPro" id="IPR001789">
    <property type="entry name" value="Sig_transdc_resp-reg_receiver"/>
</dbReference>
<dbReference type="GeneID" id="63787135"/>
<feature type="compositionally biased region" description="Polar residues" evidence="5">
    <location>
        <begin position="294"/>
        <end position="304"/>
    </location>
</feature>
<reference evidence="7 8" key="1">
    <citation type="submission" date="2016-07" db="EMBL/GenBank/DDBJ databases">
        <title>Pervasive Adenine N6-methylation of Active Genes in Fungi.</title>
        <authorList>
            <consortium name="DOE Joint Genome Institute"/>
            <person name="Mondo S.J."/>
            <person name="Dannebaum R.O."/>
            <person name="Kuo R.C."/>
            <person name="Labutti K."/>
            <person name="Haridas S."/>
            <person name="Kuo A."/>
            <person name="Salamov A."/>
            <person name="Ahrendt S.R."/>
            <person name="Lipzen A."/>
            <person name="Sullivan W."/>
            <person name="Andreopoulos W.B."/>
            <person name="Clum A."/>
            <person name="Lindquist E."/>
            <person name="Daum C."/>
            <person name="Ramamoorthy G.K."/>
            <person name="Gryganskyi A."/>
            <person name="Culley D."/>
            <person name="Magnuson J.K."/>
            <person name="James T.Y."/>
            <person name="O'Malley M.A."/>
            <person name="Stajich J.E."/>
            <person name="Spatafora J.W."/>
            <person name="Visel A."/>
            <person name="Grigoriev I.V."/>
        </authorList>
    </citation>
    <scope>NUCLEOTIDE SEQUENCE [LARGE SCALE GENOMIC DNA]</scope>
    <source>
        <strain evidence="7 8">12-1054</strain>
    </source>
</reference>
<feature type="region of interest" description="Disordered" evidence="5">
    <location>
        <begin position="268"/>
        <end position="304"/>
    </location>
</feature>
<dbReference type="CDD" id="cd17546">
    <property type="entry name" value="REC_hyHK_CKI1_RcsC-like"/>
    <property type="match status" value="1"/>
</dbReference>
<dbReference type="STRING" id="56484.A0A1Y2FDG4"/>
<evidence type="ECO:0000259" key="6">
    <source>
        <dbReference type="PROSITE" id="PS50110"/>
    </source>
</evidence>
<evidence type="ECO:0000256" key="5">
    <source>
        <dbReference type="SAM" id="MobiDB-lite"/>
    </source>
</evidence>